<evidence type="ECO:0000313" key="2">
    <source>
        <dbReference type="EMBL" id="KAG0559341.1"/>
    </source>
</evidence>
<accession>A0A8T0GIR0</accession>
<dbReference type="Proteomes" id="UP000822688">
    <property type="component" value="Chromosome 10"/>
</dbReference>
<comment type="caution">
    <text evidence="2">The sequence shown here is derived from an EMBL/GenBank/DDBJ whole genome shotgun (WGS) entry which is preliminary data.</text>
</comment>
<reference evidence="2" key="1">
    <citation type="submission" date="2020-06" db="EMBL/GenBank/DDBJ databases">
        <title>WGS assembly of Ceratodon purpureus strain R40.</title>
        <authorList>
            <person name="Carey S.B."/>
            <person name="Jenkins J."/>
            <person name="Shu S."/>
            <person name="Lovell J.T."/>
            <person name="Sreedasyam A."/>
            <person name="Maumus F."/>
            <person name="Tiley G.P."/>
            <person name="Fernandez-Pozo N."/>
            <person name="Barry K."/>
            <person name="Chen C."/>
            <person name="Wang M."/>
            <person name="Lipzen A."/>
            <person name="Daum C."/>
            <person name="Saski C.A."/>
            <person name="Payton A.C."/>
            <person name="Mcbreen J.C."/>
            <person name="Conrad R.E."/>
            <person name="Kollar L.M."/>
            <person name="Olsson S."/>
            <person name="Huttunen S."/>
            <person name="Landis J.B."/>
            <person name="Wickett N.J."/>
            <person name="Johnson M.G."/>
            <person name="Rensing S.A."/>
            <person name="Grimwood J."/>
            <person name="Schmutz J."/>
            <person name="Mcdaniel S.F."/>
        </authorList>
    </citation>
    <scope>NUCLEOTIDE SEQUENCE</scope>
    <source>
        <strain evidence="2">R40</strain>
    </source>
</reference>
<evidence type="ECO:0000256" key="1">
    <source>
        <dbReference type="SAM" id="MobiDB-lite"/>
    </source>
</evidence>
<keyword evidence="3" id="KW-1185">Reference proteome</keyword>
<dbReference type="EMBL" id="CM026431">
    <property type="protein sequence ID" value="KAG0559341.1"/>
    <property type="molecule type" value="Genomic_DNA"/>
</dbReference>
<feature type="compositionally biased region" description="Basic and acidic residues" evidence="1">
    <location>
        <begin position="26"/>
        <end position="49"/>
    </location>
</feature>
<name>A0A8T0GIR0_CERPU</name>
<evidence type="ECO:0000313" key="3">
    <source>
        <dbReference type="Proteomes" id="UP000822688"/>
    </source>
</evidence>
<sequence>MRYQIRERVPRLGDRSSGTGNATDTETERVSEDSKADSIDCAAHRAPDRSRRRPPPIAPRAHAPRAPPSHQDLPASSPLSPYSPDLAQERLRASHSPARPALYQVRSPRTSITSACALMQPHDRRCAAAESGSGDYWVVVVLIVELDWARVRSWSLGAWSENEDALVAFLRN</sequence>
<dbReference type="AlphaFoldDB" id="A0A8T0GIR0"/>
<protein>
    <submittedName>
        <fullName evidence="2">Uncharacterized protein</fullName>
    </submittedName>
</protein>
<gene>
    <name evidence="2" type="ORF">KC19_10G098000</name>
</gene>
<feature type="region of interest" description="Disordered" evidence="1">
    <location>
        <begin position="1"/>
        <end position="87"/>
    </location>
</feature>
<feature type="compositionally biased region" description="Low complexity" evidence="1">
    <location>
        <begin position="72"/>
        <end position="86"/>
    </location>
</feature>
<proteinExistence type="predicted"/>
<organism evidence="2 3">
    <name type="scientific">Ceratodon purpureus</name>
    <name type="common">Fire moss</name>
    <name type="synonym">Dicranum purpureum</name>
    <dbReference type="NCBI Taxonomy" id="3225"/>
    <lineage>
        <taxon>Eukaryota</taxon>
        <taxon>Viridiplantae</taxon>
        <taxon>Streptophyta</taxon>
        <taxon>Embryophyta</taxon>
        <taxon>Bryophyta</taxon>
        <taxon>Bryophytina</taxon>
        <taxon>Bryopsida</taxon>
        <taxon>Dicranidae</taxon>
        <taxon>Pseudoditrichales</taxon>
        <taxon>Ditrichaceae</taxon>
        <taxon>Ceratodon</taxon>
    </lineage>
</organism>
<feature type="compositionally biased region" description="Basic and acidic residues" evidence="1">
    <location>
        <begin position="1"/>
        <end position="14"/>
    </location>
</feature>